<dbReference type="AlphaFoldDB" id="A0A6C0BHB2"/>
<dbReference type="Pfam" id="PF02732">
    <property type="entry name" value="ERCC4"/>
    <property type="match status" value="1"/>
</dbReference>
<dbReference type="GO" id="GO:0003677">
    <property type="term" value="F:DNA binding"/>
    <property type="evidence" value="ECO:0007669"/>
    <property type="project" value="InterPro"/>
</dbReference>
<name>A0A6C0BHB2_9ZZZZ</name>
<organism evidence="3">
    <name type="scientific">viral metagenome</name>
    <dbReference type="NCBI Taxonomy" id="1070528"/>
    <lineage>
        <taxon>unclassified sequences</taxon>
        <taxon>metagenomes</taxon>
        <taxon>organismal metagenomes</taxon>
    </lineage>
</organism>
<dbReference type="GO" id="GO:0048476">
    <property type="term" value="C:Holliday junction resolvase complex"/>
    <property type="evidence" value="ECO:0007669"/>
    <property type="project" value="TreeGrafter"/>
</dbReference>
<evidence type="ECO:0000313" key="3">
    <source>
        <dbReference type="EMBL" id="QHS91556.1"/>
    </source>
</evidence>
<dbReference type="EMBL" id="MN739162">
    <property type="protein sequence ID" value="QHS91556.1"/>
    <property type="molecule type" value="Genomic_DNA"/>
</dbReference>
<dbReference type="GO" id="GO:0031573">
    <property type="term" value="P:mitotic intra-S DNA damage checkpoint signaling"/>
    <property type="evidence" value="ECO:0007669"/>
    <property type="project" value="TreeGrafter"/>
</dbReference>
<dbReference type="InterPro" id="IPR011335">
    <property type="entry name" value="Restrct_endonuc-II-like"/>
</dbReference>
<dbReference type="SUPFAM" id="SSF52980">
    <property type="entry name" value="Restriction endonuclease-like"/>
    <property type="match status" value="1"/>
</dbReference>
<proteinExistence type="predicted"/>
<dbReference type="GO" id="GO:0048257">
    <property type="term" value="F:3'-flap endonuclease activity"/>
    <property type="evidence" value="ECO:0007669"/>
    <property type="project" value="TreeGrafter"/>
</dbReference>
<dbReference type="GO" id="GO:0008821">
    <property type="term" value="F:crossover junction DNA endonuclease activity"/>
    <property type="evidence" value="ECO:0007669"/>
    <property type="project" value="InterPro"/>
</dbReference>
<keyword evidence="1" id="KW-0378">Hydrolase</keyword>
<sequence length="253" mass="28063">MELVIDYRETSLCESLTKIGVQFKQENLLLGDILFRLDGKAIAIIERKTLADYAASHLTNRYREQRARLQTARIEGTYIAYLLEGGWQYSPFERIWSPCIPRTEAAGPASPARNVTEKMLRTLAYRLQFKYKIPVIQTLNVLESARNIEHLLAILTEDPTYFKETPEDDLAVARAATATTGNFSARRKDNVPPAASMLMGLHGMSLTKAEAILASVNTIVDLCGKTKDEIANIPAGKGRIGPKLGADIFAALH</sequence>
<protein>
    <recommendedName>
        <fullName evidence="2">ERCC4 domain-containing protein</fullName>
    </recommendedName>
</protein>
<dbReference type="GO" id="GO:0005634">
    <property type="term" value="C:nucleus"/>
    <property type="evidence" value="ECO:0007669"/>
    <property type="project" value="TreeGrafter"/>
</dbReference>
<reference evidence="3" key="1">
    <citation type="journal article" date="2020" name="Nature">
        <title>Giant virus diversity and host interactions through global metagenomics.</title>
        <authorList>
            <person name="Schulz F."/>
            <person name="Roux S."/>
            <person name="Paez-Espino D."/>
            <person name="Jungbluth S."/>
            <person name="Walsh D.A."/>
            <person name="Denef V.J."/>
            <person name="McMahon K.D."/>
            <person name="Konstantinidis K.T."/>
            <person name="Eloe-Fadrosh E.A."/>
            <person name="Kyrpides N.C."/>
            <person name="Woyke T."/>
        </authorList>
    </citation>
    <scope>NUCLEOTIDE SEQUENCE</scope>
    <source>
        <strain evidence="3">GVMAG-M-3300013006-15</strain>
    </source>
</reference>
<dbReference type="PANTHER" id="PTHR13451:SF0">
    <property type="entry name" value="CROSSOVER JUNCTION ENDONUCLEASE MUS81"/>
    <property type="match status" value="1"/>
</dbReference>
<evidence type="ECO:0000256" key="1">
    <source>
        <dbReference type="ARBA" id="ARBA00022801"/>
    </source>
</evidence>
<dbReference type="Gene3D" id="3.40.50.10130">
    <property type="match status" value="1"/>
</dbReference>
<dbReference type="GO" id="GO:0000712">
    <property type="term" value="P:resolution of meiotic recombination intermediates"/>
    <property type="evidence" value="ECO:0007669"/>
    <property type="project" value="TreeGrafter"/>
</dbReference>
<feature type="domain" description="ERCC4" evidence="2">
    <location>
        <begin position="2"/>
        <end position="87"/>
    </location>
</feature>
<dbReference type="InterPro" id="IPR006166">
    <property type="entry name" value="ERCC4_domain"/>
</dbReference>
<dbReference type="GO" id="GO:0006308">
    <property type="term" value="P:DNA catabolic process"/>
    <property type="evidence" value="ECO:0007669"/>
    <property type="project" value="InterPro"/>
</dbReference>
<accession>A0A6C0BHB2</accession>
<dbReference type="GO" id="GO:0000727">
    <property type="term" value="P:double-strand break repair via break-induced replication"/>
    <property type="evidence" value="ECO:0007669"/>
    <property type="project" value="TreeGrafter"/>
</dbReference>
<dbReference type="SMART" id="SM00891">
    <property type="entry name" value="ERCC4"/>
    <property type="match status" value="1"/>
</dbReference>
<dbReference type="InterPro" id="IPR033309">
    <property type="entry name" value="Mus81"/>
</dbReference>
<evidence type="ECO:0000259" key="2">
    <source>
        <dbReference type="SMART" id="SM00891"/>
    </source>
</evidence>
<dbReference type="PANTHER" id="PTHR13451">
    <property type="entry name" value="CLASS II CROSSOVER JUNCTION ENDONUCLEASE MUS81"/>
    <property type="match status" value="1"/>
</dbReference>